<dbReference type="OrthoDB" id="787056at2759"/>
<dbReference type="PANTHER" id="PTHR36617:SF15">
    <property type="entry name" value="REVERSE TRANSCRIPTASE ZINC-BINDING DOMAIN-CONTAINING PROTEIN"/>
    <property type="match status" value="1"/>
</dbReference>
<evidence type="ECO:0000313" key="2">
    <source>
        <dbReference type="EMBL" id="KAF8716835.1"/>
    </source>
</evidence>
<proteinExistence type="predicted"/>
<dbReference type="Proteomes" id="UP000636709">
    <property type="component" value="Unassembled WGS sequence"/>
</dbReference>
<keyword evidence="3" id="KW-1185">Reference proteome</keyword>
<dbReference type="EMBL" id="JACEFO010001719">
    <property type="protein sequence ID" value="KAF8716835.1"/>
    <property type="molecule type" value="Genomic_DNA"/>
</dbReference>
<accession>A0A835BYF4</accession>
<gene>
    <name evidence="2" type="ORF">HU200_025932</name>
</gene>
<dbReference type="Pfam" id="PF13966">
    <property type="entry name" value="zf-RVT"/>
    <property type="match status" value="1"/>
</dbReference>
<sequence>MFQSSVDIHLGDGALALFWADRWNGASSPYVVAADLCKLIKPATVKQRTVQQALTNRSWTSDIKGRLNITALRQYILLWHATSQCRLLPGVEDTFSWRWSASGTYSAHSAYRQFFVGGTYLAAARSLWKTWAPLKVKFTIWLAMHGRLWTADRRHRHGLQDSPACAFCDQERETADHLFHACCFTMQVWYAVAIMLGDNELSRQYPTMTEWWVTIRKRSTQQ</sequence>
<evidence type="ECO:0000313" key="3">
    <source>
        <dbReference type="Proteomes" id="UP000636709"/>
    </source>
</evidence>
<dbReference type="PANTHER" id="PTHR36617">
    <property type="entry name" value="PROTEIN, PUTATIVE-RELATED"/>
    <property type="match status" value="1"/>
</dbReference>
<evidence type="ECO:0000259" key="1">
    <source>
        <dbReference type="Pfam" id="PF13966"/>
    </source>
</evidence>
<organism evidence="2 3">
    <name type="scientific">Digitaria exilis</name>
    <dbReference type="NCBI Taxonomy" id="1010633"/>
    <lineage>
        <taxon>Eukaryota</taxon>
        <taxon>Viridiplantae</taxon>
        <taxon>Streptophyta</taxon>
        <taxon>Embryophyta</taxon>
        <taxon>Tracheophyta</taxon>
        <taxon>Spermatophyta</taxon>
        <taxon>Magnoliopsida</taxon>
        <taxon>Liliopsida</taxon>
        <taxon>Poales</taxon>
        <taxon>Poaceae</taxon>
        <taxon>PACMAD clade</taxon>
        <taxon>Panicoideae</taxon>
        <taxon>Panicodae</taxon>
        <taxon>Paniceae</taxon>
        <taxon>Anthephorinae</taxon>
        <taxon>Digitaria</taxon>
    </lineage>
</organism>
<comment type="caution">
    <text evidence="2">The sequence shown here is derived from an EMBL/GenBank/DDBJ whole genome shotgun (WGS) entry which is preliminary data.</text>
</comment>
<protein>
    <recommendedName>
        <fullName evidence="1">Reverse transcriptase zinc-binding domain-containing protein</fullName>
    </recommendedName>
</protein>
<reference evidence="2" key="1">
    <citation type="submission" date="2020-07" db="EMBL/GenBank/DDBJ databases">
        <title>Genome sequence and genetic diversity analysis of an under-domesticated orphan crop, white fonio (Digitaria exilis).</title>
        <authorList>
            <person name="Bennetzen J.L."/>
            <person name="Chen S."/>
            <person name="Ma X."/>
            <person name="Wang X."/>
            <person name="Yssel A.E.J."/>
            <person name="Chaluvadi S.R."/>
            <person name="Johnson M."/>
            <person name="Gangashetty P."/>
            <person name="Hamidou F."/>
            <person name="Sanogo M.D."/>
            <person name="Zwaenepoel A."/>
            <person name="Wallace J."/>
            <person name="Van De Peer Y."/>
            <person name="Van Deynze A."/>
        </authorList>
    </citation>
    <scope>NUCLEOTIDE SEQUENCE</scope>
    <source>
        <tissue evidence="2">Leaves</tissue>
    </source>
</reference>
<dbReference type="InterPro" id="IPR026960">
    <property type="entry name" value="RVT-Znf"/>
</dbReference>
<name>A0A835BYF4_9POAL</name>
<feature type="domain" description="Reverse transcriptase zinc-binding" evidence="1">
    <location>
        <begin position="105"/>
        <end position="189"/>
    </location>
</feature>
<dbReference type="AlphaFoldDB" id="A0A835BYF4"/>